<feature type="region of interest" description="Disordered" evidence="1">
    <location>
        <begin position="398"/>
        <end position="420"/>
    </location>
</feature>
<evidence type="ECO:0000313" key="3">
    <source>
        <dbReference type="EMBL" id="MCR6483281.1"/>
    </source>
</evidence>
<dbReference type="Proteomes" id="UP001144096">
    <property type="component" value="Unassembled WGS sequence"/>
</dbReference>
<accession>A0A9X2SJX4</accession>
<dbReference type="RefSeq" id="WP_257919906.1">
    <property type="nucleotide sequence ID" value="NZ_JAMXQV010000004.1"/>
</dbReference>
<proteinExistence type="predicted"/>
<organism evidence="3 4">
    <name type="scientific">Amycolatopsis iheyensis</name>
    <dbReference type="NCBI Taxonomy" id="2945988"/>
    <lineage>
        <taxon>Bacteria</taxon>
        <taxon>Bacillati</taxon>
        <taxon>Actinomycetota</taxon>
        <taxon>Actinomycetes</taxon>
        <taxon>Pseudonocardiales</taxon>
        <taxon>Pseudonocardiaceae</taxon>
        <taxon>Amycolatopsis</taxon>
    </lineage>
</organism>
<reference evidence="3" key="1">
    <citation type="submission" date="2022-06" db="EMBL/GenBank/DDBJ databases">
        <title>Amycolatopsis iheyaensis sp. nov., a new species of the genus Amycolatopsis isolated from soil in Iheya island, Japan.</title>
        <authorList>
            <person name="Ngamcharungchit C."/>
            <person name="Kanto H."/>
            <person name="Take A."/>
            <person name="Intra B."/>
            <person name="Matsumoto A."/>
            <person name="Panbangred W."/>
            <person name="Inahashi Y."/>
        </authorList>
    </citation>
    <scope>NUCLEOTIDE SEQUENCE</scope>
    <source>
        <strain evidence="3">OK19-0408</strain>
    </source>
</reference>
<evidence type="ECO:0000313" key="4">
    <source>
        <dbReference type="Proteomes" id="UP001144096"/>
    </source>
</evidence>
<dbReference type="EMBL" id="JAMXQV010000004">
    <property type="protein sequence ID" value="MCR6483281.1"/>
    <property type="molecule type" value="Genomic_DNA"/>
</dbReference>
<evidence type="ECO:0000256" key="1">
    <source>
        <dbReference type="SAM" id="MobiDB-lite"/>
    </source>
</evidence>
<feature type="domain" description="Styrene monooxygenase StyA putative substrate binding" evidence="2">
    <location>
        <begin position="149"/>
        <end position="247"/>
    </location>
</feature>
<protein>
    <submittedName>
        <fullName evidence="3">Oxygenase</fullName>
    </submittedName>
</protein>
<dbReference type="Pfam" id="PF17885">
    <property type="entry name" value="Smoa_sbd"/>
    <property type="match status" value="1"/>
</dbReference>
<dbReference type="PRINTS" id="PR00420">
    <property type="entry name" value="RNGMNOXGNASE"/>
</dbReference>
<comment type="caution">
    <text evidence="3">The sequence shown here is derived from an EMBL/GenBank/DDBJ whole genome shotgun (WGS) entry which is preliminary data.</text>
</comment>
<dbReference type="AlphaFoldDB" id="A0A9X2SJX4"/>
<dbReference type="Gene3D" id="3.50.50.60">
    <property type="entry name" value="FAD/NAD(P)-binding domain"/>
    <property type="match status" value="3"/>
</dbReference>
<dbReference type="InterPro" id="IPR036188">
    <property type="entry name" value="FAD/NAD-bd_sf"/>
</dbReference>
<keyword evidence="4" id="KW-1185">Reference proteome</keyword>
<dbReference type="SUPFAM" id="SSF51905">
    <property type="entry name" value="FAD/NAD(P)-binding domain"/>
    <property type="match status" value="1"/>
</dbReference>
<dbReference type="InterPro" id="IPR041654">
    <property type="entry name" value="StyA_sbd"/>
</dbReference>
<name>A0A9X2SJX4_9PSEU</name>
<gene>
    <name evidence="3" type="ORF">M8542_10680</name>
</gene>
<sequence>MRRIGIVGAGQAGLVLGIGLRQLGYDVTVFAERAAEDVRGGRLVSNQCVFQPALQRERELGIDFWAAPPIGEVDFAAAGEGVAPAIAWRAALDRPAQSVDQRVKVADWMAEFDRLGGDTWIGRVTPADLDEHAREVDLLIVAAGRGPQFDALFPRDDDRSPYREPQRAIGILYVAGTLDAVPGLTFGMAPAGEFFLLPVLSVHGPVHGIGFFGHPGGPTDVWDGVTDVDQHYETARELLRTHYPWQAALLDNAHPAAPTELLHGRITPVVRHPVGTLPSGAKVLAMGDTAVTNDPVGGQGANMAARAARAYQDAIVERADRPFDEEFMHAAFARYWQHARHATRFTNDLLAPPPDHVLATLDTAQRVPEVAHRFAHLFENPADYEGWLGDPEAAMAYLQSKGPRSGAQTVPRAGTEPAAK</sequence>
<evidence type="ECO:0000259" key="2">
    <source>
        <dbReference type="Pfam" id="PF17885"/>
    </source>
</evidence>